<feature type="transmembrane region" description="Helical" evidence="1">
    <location>
        <begin position="264"/>
        <end position="286"/>
    </location>
</feature>
<gene>
    <name evidence="2" type="ORF">DERYTH_LOCUS6117</name>
</gene>
<protein>
    <submittedName>
        <fullName evidence="2">8820_t:CDS:1</fullName>
    </submittedName>
</protein>
<reference evidence="2" key="1">
    <citation type="submission" date="2021-06" db="EMBL/GenBank/DDBJ databases">
        <authorList>
            <person name="Kallberg Y."/>
            <person name="Tangrot J."/>
            <person name="Rosling A."/>
        </authorList>
    </citation>
    <scope>NUCLEOTIDE SEQUENCE</scope>
    <source>
        <strain evidence="2">MA453B</strain>
    </source>
</reference>
<accession>A0A9N9BLY3</accession>
<organism evidence="2 3">
    <name type="scientific">Dentiscutata erythropus</name>
    <dbReference type="NCBI Taxonomy" id="1348616"/>
    <lineage>
        <taxon>Eukaryota</taxon>
        <taxon>Fungi</taxon>
        <taxon>Fungi incertae sedis</taxon>
        <taxon>Mucoromycota</taxon>
        <taxon>Glomeromycotina</taxon>
        <taxon>Glomeromycetes</taxon>
        <taxon>Diversisporales</taxon>
        <taxon>Gigasporaceae</taxon>
        <taxon>Dentiscutata</taxon>
    </lineage>
</organism>
<dbReference type="OrthoDB" id="2421077at2759"/>
<keyword evidence="3" id="KW-1185">Reference proteome</keyword>
<evidence type="ECO:0000256" key="1">
    <source>
        <dbReference type="SAM" id="Phobius"/>
    </source>
</evidence>
<evidence type="ECO:0000313" key="3">
    <source>
        <dbReference type="Proteomes" id="UP000789405"/>
    </source>
</evidence>
<proteinExistence type="predicted"/>
<name>A0A9N9BLY3_9GLOM</name>
<evidence type="ECO:0000313" key="2">
    <source>
        <dbReference type="EMBL" id="CAG8569118.1"/>
    </source>
</evidence>
<keyword evidence="1" id="KW-0812">Transmembrane</keyword>
<sequence>MVLRKLFQRYRKTEPTPIFIFRLFVLTLLLIGLIGYTWFVILGVYSDNPVTQNSLIEENSFLVPQLTLLIIGLETNITCNFKNANGIQDCTQYVTQLHSYKKSSAGEEYAGNFSAPGLLFSKMPNNGISSMEFNIYFKDPTINASDYYTLPIFTTTLLDAATAEDNYIQSVFSSQKDLLGSNSRLLDSFDFLNSYRMSAYNSYKFKLTRRRKDIMLQSWQNYMGFSSNLLKISYFTSTVALFLQMSIEQPTYTVQVETEKRNKTVISSIGLIGGAWGFAATIYALFFGTISIKPWGYVQKYGFGINRSVQTELKDSLECIPLVNRPKSTSLNSYDLKRRLDSLQLFLTEYVVDVRYFEEIHKSNVNKHKGPMLDLRLSRRLSDNKNAIRDIIPIGKPLLDEKFEAQSGIVYLPPYGGIWYNCTTDFATVRNQSISIKTVDYSLPVTAGLGYYSLGRYSEDRIQGIGFFVYSYSGTTNYGSSISSDAINTPSNLTFYCDTIEFSTTQCDENFKGLPSPDEKNKQWCISITNPFNNSQKVNVSIIPDLTSTNSNIITANYITNGCEMVNNINRNYFLLILNIVVRIDY</sequence>
<dbReference type="Proteomes" id="UP000789405">
    <property type="component" value="Unassembled WGS sequence"/>
</dbReference>
<feature type="transmembrane region" description="Helical" evidence="1">
    <location>
        <begin position="20"/>
        <end position="45"/>
    </location>
</feature>
<dbReference type="AlphaFoldDB" id="A0A9N9BLY3"/>
<keyword evidence="1" id="KW-0472">Membrane</keyword>
<comment type="caution">
    <text evidence="2">The sequence shown here is derived from an EMBL/GenBank/DDBJ whole genome shotgun (WGS) entry which is preliminary data.</text>
</comment>
<keyword evidence="1" id="KW-1133">Transmembrane helix</keyword>
<dbReference type="EMBL" id="CAJVPY010002687">
    <property type="protein sequence ID" value="CAG8569118.1"/>
    <property type="molecule type" value="Genomic_DNA"/>
</dbReference>